<dbReference type="SUPFAM" id="SSF47406">
    <property type="entry name" value="SinR repressor dimerisation domain-like"/>
    <property type="match status" value="1"/>
</dbReference>
<dbReference type="RefSeq" id="WP_093212986.1">
    <property type="nucleotide sequence ID" value="NZ_FNFL01000002.1"/>
</dbReference>
<dbReference type="Proteomes" id="UP000198694">
    <property type="component" value="Unassembled WGS sequence"/>
</dbReference>
<gene>
    <name evidence="2" type="ORF">SAMN05216243_1689</name>
</gene>
<evidence type="ECO:0000313" key="2">
    <source>
        <dbReference type="EMBL" id="SDK03554.1"/>
    </source>
</evidence>
<evidence type="ECO:0000313" key="3">
    <source>
        <dbReference type="Proteomes" id="UP000198694"/>
    </source>
</evidence>
<evidence type="ECO:0000259" key="1">
    <source>
        <dbReference type="PROSITE" id="PS51500"/>
    </source>
</evidence>
<sequence>MLETLDSSVLDKDWVQLMEEAKSIGLKVEDIRVFILQNTSMEEE</sequence>
<dbReference type="GO" id="GO:0046983">
    <property type="term" value="F:protein dimerization activity"/>
    <property type="evidence" value="ECO:0007669"/>
    <property type="project" value="InterPro"/>
</dbReference>
<keyword evidence="3" id="KW-1185">Reference proteome</keyword>
<organism evidence="2 3">
    <name type="scientific">Sediminibacillus albus</name>
    <dbReference type="NCBI Taxonomy" id="407036"/>
    <lineage>
        <taxon>Bacteria</taxon>
        <taxon>Bacillati</taxon>
        <taxon>Bacillota</taxon>
        <taxon>Bacilli</taxon>
        <taxon>Bacillales</taxon>
        <taxon>Bacillaceae</taxon>
        <taxon>Sediminibacillus</taxon>
    </lineage>
</organism>
<dbReference type="InterPro" id="IPR036281">
    <property type="entry name" value="SinR/SinI_dimer_dom_sf"/>
</dbReference>
<dbReference type="PROSITE" id="PS51500">
    <property type="entry name" value="SIN"/>
    <property type="match status" value="1"/>
</dbReference>
<reference evidence="2 3" key="1">
    <citation type="submission" date="2016-10" db="EMBL/GenBank/DDBJ databases">
        <authorList>
            <person name="de Groot N.N."/>
        </authorList>
    </citation>
    <scope>NUCLEOTIDE SEQUENCE [LARGE SCALE GENOMIC DNA]</scope>
    <source>
        <strain evidence="2 3">CGMCC 1.6502</strain>
    </source>
</reference>
<proteinExistence type="predicted"/>
<accession>A0A1G8YM72</accession>
<dbReference type="InterPro" id="IPR010981">
    <property type="entry name" value="SinR/SinI_dimer_dom"/>
</dbReference>
<dbReference type="GO" id="GO:0006355">
    <property type="term" value="P:regulation of DNA-templated transcription"/>
    <property type="evidence" value="ECO:0007669"/>
    <property type="project" value="InterPro"/>
</dbReference>
<dbReference type="Pfam" id="PF08671">
    <property type="entry name" value="SinI"/>
    <property type="match status" value="1"/>
</dbReference>
<dbReference type="OrthoDB" id="2973152at2"/>
<protein>
    <submittedName>
        <fullName evidence="2">Anti-repressor SinI</fullName>
    </submittedName>
</protein>
<feature type="domain" description="Sin" evidence="1">
    <location>
        <begin position="1"/>
        <end position="39"/>
    </location>
</feature>
<dbReference type="AlphaFoldDB" id="A0A1G8YM72"/>
<dbReference type="EMBL" id="FNFL01000002">
    <property type="protein sequence ID" value="SDK03554.1"/>
    <property type="molecule type" value="Genomic_DNA"/>
</dbReference>
<name>A0A1G8YM72_9BACI</name>